<organism evidence="3 4">
    <name type="scientific">Candidatus Nomurabacteria bacterium RIFCSPLOWO2_01_FULL_33_24</name>
    <dbReference type="NCBI Taxonomy" id="1801765"/>
    <lineage>
        <taxon>Bacteria</taxon>
        <taxon>Candidatus Nomuraibacteriota</taxon>
    </lineage>
</organism>
<comment type="caution">
    <text evidence="3">The sequence shown here is derived from an EMBL/GenBank/DDBJ whole genome shotgun (WGS) entry which is preliminary data.</text>
</comment>
<keyword evidence="1" id="KW-0812">Transmembrane</keyword>
<evidence type="ECO:0000313" key="3">
    <source>
        <dbReference type="EMBL" id="OGI87177.1"/>
    </source>
</evidence>
<feature type="transmembrane region" description="Helical" evidence="1">
    <location>
        <begin position="6"/>
        <end position="30"/>
    </location>
</feature>
<evidence type="ECO:0000259" key="2">
    <source>
        <dbReference type="Pfam" id="PF26449"/>
    </source>
</evidence>
<evidence type="ECO:0000256" key="1">
    <source>
        <dbReference type="SAM" id="Phobius"/>
    </source>
</evidence>
<dbReference type="AlphaFoldDB" id="A0A1F6WZ58"/>
<gene>
    <name evidence="3" type="ORF">A2995_02060</name>
</gene>
<sequence>MFGSLFLSIYSLITALIPVFITIILIIFAWKIWLYFIRISYISTIEWVNLEIRIPKEIHKSPLAMELVLNSMLQTYPGTWYHKYIKGIVRSWFSLELVSIEGSIHFFIRLPKIFKSYIESQIYSQYPQVEINEVPDYVDSIPSFVRGGEWSIFGSEIILNKPDPYPIKTYIDYGLDRAVGSLEEEEKVDPITPTLEFFGSIGPGEQIWTQILIRASMKKSPKKGSWFKKQDWKEQGKELIKEIKEPYKSEKDKFPETMTKETQEVINAIDRSISKPGFDCGIRVIYLAKKDNFQIINVPALLGIFKQYNSGNLNGFRPFGDTITAFDYPWQDIGGHRVDVRRRKMLDAYKLRSYFHPPYKREPFVLNTEELATIYHFPGKVSETPGFKRVESKKAEPPSNLPI</sequence>
<dbReference type="Pfam" id="PF26449">
    <property type="entry name" value="DUF8128"/>
    <property type="match status" value="1"/>
</dbReference>
<dbReference type="InterPro" id="IPR058441">
    <property type="entry name" value="DUF8128"/>
</dbReference>
<dbReference type="Proteomes" id="UP000185809">
    <property type="component" value="Unassembled WGS sequence"/>
</dbReference>
<dbReference type="EMBL" id="MFUP01000015">
    <property type="protein sequence ID" value="OGI87177.1"/>
    <property type="molecule type" value="Genomic_DNA"/>
</dbReference>
<accession>A0A1F6WZ58</accession>
<protein>
    <recommendedName>
        <fullName evidence="2">DUF8128 domain-containing protein</fullName>
    </recommendedName>
</protein>
<keyword evidence="1" id="KW-0472">Membrane</keyword>
<evidence type="ECO:0000313" key="4">
    <source>
        <dbReference type="Proteomes" id="UP000185809"/>
    </source>
</evidence>
<feature type="domain" description="DUF8128" evidence="2">
    <location>
        <begin position="91"/>
        <end position="385"/>
    </location>
</feature>
<proteinExistence type="predicted"/>
<keyword evidence="1" id="KW-1133">Transmembrane helix</keyword>
<name>A0A1F6WZ58_9BACT</name>
<reference evidence="3 4" key="1">
    <citation type="journal article" date="2016" name="Nat. Commun.">
        <title>Thousands of microbial genomes shed light on interconnected biogeochemical processes in an aquifer system.</title>
        <authorList>
            <person name="Anantharaman K."/>
            <person name="Brown C.T."/>
            <person name="Hug L.A."/>
            <person name="Sharon I."/>
            <person name="Castelle C.J."/>
            <person name="Probst A.J."/>
            <person name="Thomas B.C."/>
            <person name="Singh A."/>
            <person name="Wilkins M.J."/>
            <person name="Karaoz U."/>
            <person name="Brodie E.L."/>
            <person name="Williams K.H."/>
            <person name="Hubbard S.S."/>
            <person name="Banfield J.F."/>
        </authorList>
    </citation>
    <scope>NUCLEOTIDE SEQUENCE [LARGE SCALE GENOMIC DNA]</scope>
</reference>